<organism evidence="2 3">
    <name type="scientific">Paraburkholderia fungorum</name>
    <dbReference type="NCBI Taxonomy" id="134537"/>
    <lineage>
        <taxon>Bacteria</taxon>
        <taxon>Pseudomonadati</taxon>
        <taxon>Pseudomonadota</taxon>
        <taxon>Betaproteobacteria</taxon>
        <taxon>Burkholderiales</taxon>
        <taxon>Burkholderiaceae</taxon>
        <taxon>Paraburkholderia</taxon>
    </lineage>
</organism>
<feature type="transmembrane region" description="Helical" evidence="1">
    <location>
        <begin position="67"/>
        <end position="88"/>
    </location>
</feature>
<keyword evidence="1" id="KW-0472">Membrane</keyword>
<proteinExistence type="predicted"/>
<reference evidence="3" key="1">
    <citation type="submission" date="2016-10" db="EMBL/GenBank/DDBJ databases">
        <authorList>
            <person name="Varghese N."/>
        </authorList>
    </citation>
    <scope>NUCLEOTIDE SEQUENCE [LARGE SCALE GENOMIC DNA]</scope>
    <source>
        <strain evidence="3">GAS106B</strain>
    </source>
</reference>
<feature type="transmembrane region" description="Helical" evidence="1">
    <location>
        <begin position="198"/>
        <end position="218"/>
    </location>
</feature>
<evidence type="ECO:0000313" key="2">
    <source>
        <dbReference type="EMBL" id="SDR18461.1"/>
    </source>
</evidence>
<name>A0A1H1GZ82_9BURK</name>
<gene>
    <name evidence="2" type="ORF">SAMN05443245_3395</name>
</gene>
<evidence type="ECO:0000256" key="1">
    <source>
        <dbReference type="SAM" id="Phobius"/>
    </source>
</evidence>
<dbReference type="PROSITE" id="PS51257">
    <property type="entry name" value="PROKAR_LIPOPROTEIN"/>
    <property type="match status" value="1"/>
</dbReference>
<keyword evidence="1" id="KW-1133">Transmembrane helix</keyword>
<protein>
    <submittedName>
        <fullName evidence="2">Uncharacterized protein</fullName>
    </submittedName>
</protein>
<keyword evidence="1" id="KW-0812">Transmembrane</keyword>
<dbReference type="Proteomes" id="UP000183487">
    <property type="component" value="Unassembled WGS sequence"/>
</dbReference>
<accession>A0A1H1GZ82</accession>
<dbReference type="EMBL" id="FNKP01000002">
    <property type="protein sequence ID" value="SDR18461.1"/>
    <property type="molecule type" value="Genomic_DNA"/>
</dbReference>
<evidence type="ECO:0000313" key="3">
    <source>
        <dbReference type="Proteomes" id="UP000183487"/>
    </source>
</evidence>
<keyword evidence="3" id="KW-1185">Reference proteome</keyword>
<dbReference type="RefSeq" id="WP_253189688.1">
    <property type="nucleotide sequence ID" value="NZ_FNKP01000002.1"/>
</dbReference>
<feature type="transmembrane region" description="Helical" evidence="1">
    <location>
        <begin position="36"/>
        <end position="55"/>
    </location>
</feature>
<dbReference type="AlphaFoldDB" id="A0A1H1GZ82"/>
<sequence length="323" mass="33594">MKTQSASLAVAATLTAACLSIQAGLQRGGFVAERALWVAVGVVLVVAAHLLPALVRSHGWRIRIVGAVIWLACVAATCYGHAVFFLMAQKHAGDLRAAAVPVVTAKGRGLAEIARDRADAVTRLARTNARRCVEPCPKLIADRTAAAARVDALDIEQAEARRAEAAQDRATAARDAALADPVTGAMTAFGVTAAHADLIAGLAFAAVLEAVACFAWMLTLRPVVVTEIAATPVTQGSHVAPVTAVTVTSNAAPVAEDVTEPAPVLQLPVIEQADDKFQRDVTRARNGIAAGETRATVRDLQQYLGVAQKTASAIRKQIAEAPS</sequence>